<dbReference type="InterPro" id="IPR050600">
    <property type="entry name" value="SETD3_SETD6_MTase"/>
</dbReference>
<organism evidence="5 6">
    <name type="scientific">Saccharomyces uvarum</name>
    <name type="common">Yeast</name>
    <name type="synonym">Saccharomyces bayanus var. uvarum</name>
    <dbReference type="NCBI Taxonomy" id="230603"/>
    <lineage>
        <taxon>Eukaryota</taxon>
        <taxon>Fungi</taxon>
        <taxon>Dikarya</taxon>
        <taxon>Ascomycota</taxon>
        <taxon>Saccharomycotina</taxon>
        <taxon>Saccharomycetes</taxon>
        <taxon>Saccharomycetales</taxon>
        <taxon>Saccharomycetaceae</taxon>
        <taxon>Saccharomyces</taxon>
    </lineage>
</organism>
<dbReference type="GO" id="GO:0032259">
    <property type="term" value="P:methylation"/>
    <property type="evidence" value="ECO:0007669"/>
    <property type="project" value="UniProtKB-KW"/>
</dbReference>
<name>A0AA35NMH2_SACUV</name>
<evidence type="ECO:0000256" key="2">
    <source>
        <dbReference type="ARBA" id="ARBA00022679"/>
    </source>
</evidence>
<evidence type="ECO:0000313" key="5">
    <source>
        <dbReference type="EMBL" id="CAI4055663.1"/>
    </source>
</evidence>
<dbReference type="InterPro" id="IPR001214">
    <property type="entry name" value="SET_dom"/>
</dbReference>
<sequence>MDAKICSLLTWLKTSDKFYIAPNIKINDSPESGRGIVLSHHSIKKNDIIISIPSSKQLNFHTILYHISKFNKDLNIPGVTIDRDLADQEKNSVGVGNEGSIDPRFELYSQLSKEYLLNLSSFQLVSLYILVEKCLIPKWTHNEINSYWKPFFDIWPTKEELRSIPAIWNCDLNSQYRSLIEYLPMAARNHMTRISKLVREDWDAISEVVLEWNEICGSILGVETAQMYTSNELFSLFLHVYFIINSRCLYAEIPVKRNDRLSNFTLVPYVDFLNHTCKVDLHCYPQLDTLSKSEADENNGIGQFSIRCGEHCYNIINEELFLNYGAHSNDFLLSEYGFVVNENEWNYLDISNDVIELINDDNMEVQTFLLKHDYWGDYTINENEISYRIIVALSYYVTRDERRVQKFIEGYISEDYFEPKITPVLQTLLLSLVATYTKTLNQLETLANAADDKLCLQNIITIYKGYVRILTQHLKNHDYSDPE</sequence>
<dbReference type="PIRSF" id="PIRSF027158">
    <property type="entry name" value="Lys_MTase_YDR198C_prd"/>
    <property type="match status" value="1"/>
</dbReference>
<dbReference type="PANTHER" id="PTHR13271">
    <property type="entry name" value="UNCHARACTERIZED PUTATIVE METHYLTRANSFERASE"/>
    <property type="match status" value="1"/>
</dbReference>
<dbReference type="PANTHER" id="PTHR13271:SF47">
    <property type="entry name" value="ACTIN-HISTIDINE N-METHYLTRANSFERASE"/>
    <property type="match status" value="1"/>
</dbReference>
<gene>
    <name evidence="5" type="primary">SUVC02G3230</name>
    <name evidence="5" type="ORF">SUVC_02G3230</name>
</gene>
<dbReference type="CDD" id="cd19177">
    <property type="entry name" value="SET_SETD4"/>
    <property type="match status" value="1"/>
</dbReference>
<keyword evidence="2" id="KW-0808">Transferase</keyword>
<dbReference type="InterPro" id="IPR044429">
    <property type="entry name" value="SETD4_SET"/>
</dbReference>
<dbReference type="InterPro" id="IPR046341">
    <property type="entry name" value="SET_dom_sf"/>
</dbReference>
<evidence type="ECO:0000313" key="6">
    <source>
        <dbReference type="Proteomes" id="UP001162090"/>
    </source>
</evidence>
<dbReference type="AlphaFoldDB" id="A0AA35NMH2"/>
<dbReference type="InterPro" id="IPR016852">
    <property type="entry name" value="SET_MeTrfase"/>
</dbReference>
<dbReference type="EMBL" id="OX365913">
    <property type="protein sequence ID" value="CAI4055663.1"/>
    <property type="molecule type" value="Genomic_DNA"/>
</dbReference>
<accession>A0AA35NMH2</accession>
<dbReference type="GO" id="GO:0016279">
    <property type="term" value="F:protein-lysine N-methyltransferase activity"/>
    <property type="evidence" value="ECO:0007669"/>
    <property type="project" value="InterPro"/>
</dbReference>
<feature type="domain" description="SET" evidence="4">
    <location>
        <begin position="22"/>
        <end position="325"/>
    </location>
</feature>
<evidence type="ECO:0000256" key="1">
    <source>
        <dbReference type="ARBA" id="ARBA00022603"/>
    </source>
</evidence>
<keyword evidence="1" id="KW-0489">Methyltransferase</keyword>
<dbReference type="Gene3D" id="3.90.1410.10">
    <property type="entry name" value="set domain protein methyltransferase, domain 1"/>
    <property type="match status" value="1"/>
</dbReference>
<dbReference type="SUPFAM" id="SSF82199">
    <property type="entry name" value="SET domain"/>
    <property type="match status" value="1"/>
</dbReference>
<protein>
    <recommendedName>
        <fullName evidence="4">SET domain-containing protein</fullName>
    </recommendedName>
</protein>
<evidence type="ECO:0000256" key="3">
    <source>
        <dbReference type="ARBA" id="ARBA00022691"/>
    </source>
</evidence>
<proteinExistence type="predicted"/>
<keyword evidence="3" id="KW-0949">S-adenosyl-L-methionine</keyword>
<dbReference type="Proteomes" id="UP001162090">
    <property type="component" value="Chromosome 2"/>
</dbReference>
<dbReference type="PROSITE" id="PS50280">
    <property type="entry name" value="SET"/>
    <property type="match status" value="1"/>
</dbReference>
<evidence type="ECO:0000259" key="4">
    <source>
        <dbReference type="PROSITE" id="PS50280"/>
    </source>
</evidence>
<reference evidence="5" key="1">
    <citation type="submission" date="2022-10" db="EMBL/GenBank/DDBJ databases">
        <authorList>
            <person name="Byrne P K."/>
        </authorList>
    </citation>
    <scope>NUCLEOTIDE SEQUENCE</scope>
    <source>
        <strain evidence="5">CBS7001</strain>
    </source>
</reference>